<keyword evidence="1" id="KW-0812">Transmembrane</keyword>
<reference evidence="3" key="1">
    <citation type="journal article" date="2019" name="Int. J. Syst. Evol. Microbiol.">
        <title>The Global Catalogue of Microorganisms (GCM) 10K type strain sequencing project: providing services to taxonomists for standard genome sequencing and annotation.</title>
        <authorList>
            <consortium name="The Broad Institute Genomics Platform"/>
            <consortium name="The Broad Institute Genome Sequencing Center for Infectious Disease"/>
            <person name="Wu L."/>
            <person name="Ma J."/>
        </authorList>
    </citation>
    <scope>NUCLEOTIDE SEQUENCE [LARGE SCALE GENOMIC DNA]</scope>
    <source>
        <strain evidence="3">JCM 14370</strain>
    </source>
</reference>
<gene>
    <name evidence="2" type="ORF">GCM10008938_07630</name>
</gene>
<feature type="transmembrane region" description="Helical" evidence="1">
    <location>
        <begin position="12"/>
        <end position="40"/>
    </location>
</feature>
<dbReference type="EMBL" id="BMOD01000002">
    <property type="protein sequence ID" value="GGJ23916.1"/>
    <property type="molecule type" value="Genomic_DNA"/>
</dbReference>
<keyword evidence="1" id="KW-0472">Membrane</keyword>
<name>A0ABQ2CVC4_9DEIO</name>
<accession>A0ABQ2CVC4</accession>
<keyword evidence="3" id="KW-1185">Reference proteome</keyword>
<proteinExistence type="predicted"/>
<evidence type="ECO:0000313" key="2">
    <source>
        <dbReference type="EMBL" id="GGJ23916.1"/>
    </source>
</evidence>
<evidence type="ECO:0008006" key="4">
    <source>
        <dbReference type="Google" id="ProtNLM"/>
    </source>
</evidence>
<evidence type="ECO:0000313" key="3">
    <source>
        <dbReference type="Proteomes" id="UP000632222"/>
    </source>
</evidence>
<evidence type="ECO:0000256" key="1">
    <source>
        <dbReference type="SAM" id="Phobius"/>
    </source>
</evidence>
<dbReference type="RefSeq" id="WP_189000127.1">
    <property type="nucleotide sequence ID" value="NZ_BMOD01000002.1"/>
</dbReference>
<protein>
    <recommendedName>
        <fullName evidence="4">DUF1440 domain-containing protein</fullName>
    </recommendedName>
</protein>
<feature type="transmembrane region" description="Helical" evidence="1">
    <location>
        <begin position="46"/>
        <end position="68"/>
    </location>
</feature>
<comment type="caution">
    <text evidence="2">The sequence shown here is derived from an EMBL/GenBank/DDBJ whole genome shotgun (WGS) entry which is preliminary data.</text>
</comment>
<feature type="transmembrane region" description="Helical" evidence="1">
    <location>
        <begin position="120"/>
        <end position="152"/>
    </location>
</feature>
<feature type="transmembrane region" description="Helical" evidence="1">
    <location>
        <begin position="80"/>
        <end position="100"/>
    </location>
</feature>
<sequence length="158" mass="16684">MTVNIQTKLSTGILGGLAGGVVFGFIMQAQGLLPIIARLIGSDSAFVGYIVHMLIAAFIGAVFGMVYGPAQTLGVALRSGCIYGLIWWVLGPQVIMPIWLGLPMPDTFGGWIDRALSAGLLWSLFGHLLYGMVSSVLGQVLQGLVSGLFLGFKERAQA</sequence>
<keyword evidence="1" id="KW-1133">Transmembrane helix</keyword>
<organism evidence="2 3">
    <name type="scientific">Deinococcus roseus</name>
    <dbReference type="NCBI Taxonomy" id="392414"/>
    <lineage>
        <taxon>Bacteria</taxon>
        <taxon>Thermotogati</taxon>
        <taxon>Deinococcota</taxon>
        <taxon>Deinococci</taxon>
        <taxon>Deinococcales</taxon>
        <taxon>Deinococcaceae</taxon>
        <taxon>Deinococcus</taxon>
    </lineage>
</organism>
<dbReference type="Proteomes" id="UP000632222">
    <property type="component" value="Unassembled WGS sequence"/>
</dbReference>